<keyword evidence="2" id="KW-1185">Reference proteome</keyword>
<proteinExistence type="predicted"/>
<sequence>MRRRKRARQTRRSALNTLPMTGFAVRWRGRRKAKCIGEQPVLPREEFAAARVWRIGRLGGAVDYASRLFAFNRDRVRLIARTMPLALLTVSSYSASGLLSATTPQPAWT</sequence>
<dbReference type="Proteomes" id="UP000316770">
    <property type="component" value="Chromosome"/>
</dbReference>
<dbReference type="AlphaFoldDB" id="A0A518IVH9"/>
<gene>
    <name evidence="1" type="ORF">Mal33_30890</name>
</gene>
<evidence type="ECO:0000313" key="2">
    <source>
        <dbReference type="Proteomes" id="UP000316770"/>
    </source>
</evidence>
<name>A0A518IVH9_9BACT</name>
<evidence type="ECO:0000313" key="1">
    <source>
        <dbReference type="EMBL" id="QDV57088.1"/>
    </source>
</evidence>
<accession>A0A518IVH9</accession>
<protein>
    <submittedName>
        <fullName evidence="1">Uncharacterized protein</fullName>
    </submittedName>
</protein>
<dbReference type="EMBL" id="CP036318">
    <property type="protein sequence ID" value="QDV57088.1"/>
    <property type="molecule type" value="Genomic_DNA"/>
</dbReference>
<organism evidence="1 2">
    <name type="scientific">Rosistilla oblonga</name>
    <dbReference type="NCBI Taxonomy" id="2527990"/>
    <lineage>
        <taxon>Bacteria</taxon>
        <taxon>Pseudomonadati</taxon>
        <taxon>Planctomycetota</taxon>
        <taxon>Planctomycetia</taxon>
        <taxon>Pirellulales</taxon>
        <taxon>Pirellulaceae</taxon>
        <taxon>Rosistilla</taxon>
    </lineage>
</organism>
<reference evidence="1 2" key="1">
    <citation type="submission" date="2019-02" db="EMBL/GenBank/DDBJ databases">
        <title>Deep-cultivation of Planctomycetes and their phenomic and genomic characterization uncovers novel biology.</title>
        <authorList>
            <person name="Wiegand S."/>
            <person name="Jogler M."/>
            <person name="Boedeker C."/>
            <person name="Pinto D."/>
            <person name="Vollmers J."/>
            <person name="Rivas-Marin E."/>
            <person name="Kohn T."/>
            <person name="Peeters S.H."/>
            <person name="Heuer A."/>
            <person name="Rast P."/>
            <person name="Oberbeckmann S."/>
            <person name="Bunk B."/>
            <person name="Jeske O."/>
            <person name="Meyerdierks A."/>
            <person name="Storesund J.E."/>
            <person name="Kallscheuer N."/>
            <person name="Luecker S."/>
            <person name="Lage O.M."/>
            <person name="Pohl T."/>
            <person name="Merkel B.J."/>
            <person name="Hornburger P."/>
            <person name="Mueller R.-W."/>
            <person name="Bruemmer F."/>
            <person name="Labrenz M."/>
            <person name="Spormann A.M."/>
            <person name="Op den Camp H."/>
            <person name="Overmann J."/>
            <person name="Amann R."/>
            <person name="Jetten M.S.M."/>
            <person name="Mascher T."/>
            <person name="Medema M.H."/>
            <person name="Devos D.P."/>
            <person name="Kaster A.-K."/>
            <person name="Ovreas L."/>
            <person name="Rohde M."/>
            <person name="Galperin M.Y."/>
            <person name="Jogler C."/>
        </authorList>
    </citation>
    <scope>NUCLEOTIDE SEQUENCE [LARGE SCALE GENOMIC DNA]</scope>
    <source>
        <strain evidence="1 2">Mal33</strain>
    </source>
</reference>